<dbReference type="EnsemblPlants" id="Bo09748s010.1">
    <property type="protein sequence ID" value="Bo09748s010.1"/>
    <property type="gene ID" value="Bo09748s010"/>
</dbReference>
<dbReference type="Proteomes" id="UP000032141">
    <property type="component" value="Unassembled WGS sequence"/>
</dbReference>
<dbReference type="AlphaFoldDB" id="A0A0D2ZYQ7"/>
<keyword evidence="1" id="KW-0472">Membrane</keyword>
<organism evidence="2 3">
    <name type="scientific">Brassica oleracea var. oleracea</name>
    <dbReference type="NCBI Taxonomy" id="109376"/>
    <lineage>
        <taxon>Eukaryota</taxon>
        <taxon>Viridiplantae</taxon>
        <taxon>Streptophyta</taxon>
        <taxon>Embryophyta</taxon>
        <taxon>Tracheophyta</taxon>
        <taxon>Spermatophyta</taxon>
        <taxon>Magnoliopsida</taxon>
        <taxon>eudicotyledons</taxon>
        <taxon>Gunneridae</taxon>
        <taxon>Pentapetalae</taxon>
        <taxon>rosids</taxon>
        <taxon>malvids</taxon>
        <taxon>Brassicales</taxon>
        <taxon>Brassicaceae</taxon>
        <taxon>Brassiceae</taxon>
        <taxon>Brassica</taxon>
    </lineage>
</organism>
<evidence type="ECO:0000313" key="2">
    <source>
        <dbReference type="EnsemblPlants" id="Bo09748s010.1"/>
    </source>
</evidence>
<evidence type="ECO:0000256" key="1">
    <source>
        <dbReference type="SAM" id="Phobius"/>
    </source>
</evidence>
<dbReference type="Gramene" id="Bo09748s010.1">
    <property type="protein sequence ID" value="Bo09748s010.1"/>
    <property type="gene ID" value="Bo09748s010"/>
</dbReference>
<dbReference type="HOGENOM" id="CLU_2725727_0_0_1"/>
<protein>
    <submittedName>
        <fullName evidence="2">Uncharacterized protein</fullName>
    </submittedName>
</protein>
<keyword evidence="3" id="KW-1185">Reference proteome</keyword>
<accession>A0A0D2ZYQ7</accession>
<evidence type="ECO:0000313" key="3">
    <source>
        <dbReference type="Proteomes" id="UP000032141"/>
    </source>
</evidence>
<reference evidence="2" key="2">
    <citation type="submission" date="2015-06" db="UniProtKB">
        <authorList>
            <consortium name="EnsemblPlants"/>
        </authorList>
    </citation>
    <scope>IDENTIFICATION</scope>
</reference>
<keyword evidence="1" id="KW-0812">Transmembrane</keyword>
<feature type="transmembrane region" description="Helical" evidence="1">
    <location>
        <begin position="28"/>
        <end position="52"/>
    </location>
</feature>
<name>A0A0D2ZYQ7_BRAOL</name>
<keyword evidence="1" id="KW-1133">Transmembrane helix</keyword>
<reference evidence="2" key="1">
    <citation type="journal article" date="2014" name="Genome Biol.">
        <title>Transcriptome and methylome profiling reveals relics of genome dominance in the mesopolyploid Brassica oleracea.</title>
        <authorList>
            <person name="Parkin I.A."/>
            <person name="Koh C."/>
            <person name="Tang H."/>
            <person name="Robinson S.J."/>
            <person name="Kagale S."/>
            <person name="Clarke W.E."/>
            <person name="Town C.D."/>
            <person name="Nixon J."/>
            <person name="Krishnakumar V."/>
            <person name="Bidwell S.L."/>
            <person name="Denoeud F."/>
            <person name="Belcram H."/>
            <person name="Links M.G."/>
            <person name="Just J."/>
            <person name="Clarke C."/>
            <person name="Bender T."/>
            <person name="Huebert T."/>
            <person name="Mason A.S."/>
            <person name="Pires J.C."/>
            <person name="Barker G."/>
            <person name="Moore J."/>
            <person name="Walley P.G."/>
            <person name="Manoli S."/>
            <person name="Batley J."/>
            <person name="Edwards D."/>
            <person name="Nelson M.N."/>
            <person name="Wang X."/>
            <person name="Paterson A.H."/>
            <person name="King G."/>
            <person name="Bancroft I."/>
            <person name="Chalhoub B."/>
            <person name="Sharpe A.G."/>
        </authorList>
    </citation>
    <scope>NUCLEOTIDE SEQUENCE [LARGE SCALE GENOMIC DNA]</scope>
    <source>
        <strain evidence="2">cv. TO1000</strain>
    </source>
</reference>
<proteinExistence type="predicted"/>
<sequence length="72" mass="8698">MGSVFFFSQSSHLPLPWLRNGMQRLHEWYLIIILFSLLMLLCHTIHSIYPLFNQTNKKVLRLYSTQPFNRPY</sequence>